<evidence type="ECO:0000259" key="6">
    <source>
        <dbReference type="PROSITE" id="PS51044"/>
    </source>
</evidence>
<dbReference type="GO" id="GO:0000785">
    <property type="term" value="C:chromatin"/>
    <property type="evidence" value="ECO:0007669"/>
    <property type="project" value="TreeGrafter"/>
</dbReference>
<accession>A0A5J4WK53</accession>
<dbReference type="GO" id="GO:0061665">
    <property type="term" value="F:SUMO ligase activity"/>
    <property type="evidence" value="ECO:0007669"/>
    <property type="project" value="TreeGrafter"/>
</dbReference>
<dbReference type="GO" id="GO:0008270">
    <property type="term" value="F:zinc ion binding"/>
    <property type="evidence" value="ECO:0007669"/>
    <property type="project" value="UniProtKB-KW"/>
</dbReference>
<evidence type="ECO:0000256" key="1">
    <source>
        <dbReference type="ARBA" id="ARBA00022723"/>
    </source>
</evidence>
<dbReference type="Proteomes" id="UP000324800">
    <property type="component" value="Unassembled WGS sequence"/>
</dbReference>
<sequence length="286" mass="33481">MTEQMEINRTITKLNRKEEQDNDDQSEQQRSEQTMNIDYEDNQINKYQKRLSQINYELELINSDLDQDPFPQTDLSRARDVEREKKALQQSSNIDDQEDRLEIESNNNIVTVPLTCQISHNRINIPIRGLKCTHDQCVDLENYLSFIDSSREHVCPICGILITFSDIRVDICLELILQAVGQDKTQVEILNDGRFRAVKSEIEYKTGLRSDIGEEDDELQLLDWGRNLNLMDLFNKRLQNLGEIDQQNSENIKTKRQKRQMKKDGQQSDNNEQSINIDELESEESQ</sequence>
<dbReference type="CDD" id="cd16650">
    <property type="entry name" value="SP-RING_PIAS-like"/>
    <property type="match status" value="1"/>
</dbReference>
<dbReference type="GO" id="GO:0016925">
    <property type="term" value="P:protein sumoylation"/>
    <property type="evidence" value="ECO:0007669"/>
    <property type="project" value="TreeGrafter"/>
</dbReference>
<dbReference type="InterPro" id="IPR013083">
    <property type="entry name" value="Znf_RING/FYVE/PHD"/>
</dbReference>
<organism evidence="7 8">
    <name type="scientific">Streblomastix strix</name>
    <dbReference type="NCBI Taxonomy" id="222440"/>
    <lineage>
        <taxon>Eukaryota</taxon>
        <taxon>Metamonada</taxon>
        <taxon>Preaxostyla</taxon>
        <taxon>Oxymonadida</taxon>
        <taxon>Streblomastigidae</taxon>
        <taxon>Streblomastix</taxon>
    </lineage>
</organism>
<reference evidence="7 8" key="1">
    <citation type="submission" date="2019-03" db="EMBL/GenBank/DDBJ databases">
        <title>Single cell metagenomics reveals metabolic interactions within the superorganism composed of flagellate Streblomastix strix and complex community of Bacteroidetes bacteria on its surface.</title>
        <authorList>
            <person name="Treitli S.C."/>
            <person name="Kolisko M."/>
            <person name="Husnik F."/>
            <person name="Keeling P."/>
            <person name="Hampl V."/>
        </authorList>
    </citation>
    <scope>NUCLEOTIDE SEQUENCE [LARGE SCALE GENOMIC DNA]</scope>
    <source>
        <strain evidence="7">ST1C</strain>
    </source>
</reference>
<dbReference type="EMBL" id="SNRW01001747">
    <property type="protein sequence ID" value="KAA6395193.1"/>
    <property type="molecule type" value="Genomic_DNA"/>
</dbReference>
<dbReference type="PROSITE" id="PS51044">
    <property type="entry name" value="ZF_SP_RING"/>
    <property type="match status" value="1"/>
</dbReference>
<protein>
    <recommendedName>
        <fullName evidence="6">SP-RING-type domain-containing protein</fullName>
    </recommendedName>
</protein>
<evidence type="ECO:0000256" key="3">
    <source>
        <dbReference type="ARBA" id="ARBA00022833"/>
    </source>
</evidence>
<dbReference type="AlphaFoldDB" id="A0A5J4WK53"/>
<dbReference type="Pfam" id="PF02891">
    <property type="entry name" value="zf-MIZ"/>
    <property type="match status" value="1"/>
</dbReference>
<dbReference type="InterPro" id="IPR004181">
    <property type="entry name" value="Znf_MIZ"/>
</dbReference>
<dbReference type="PANTHER" id="PTHR10782:SF4">
    <property type="entry name" value="TONALLI, ISOFORM E"/>
    <property type="match status" value="1"/>
</dbReference>
<evidence type="ECO:0000313" key="8">
    <source>
        <dbReference type="Proteomes" id="UP000324800"/>
    </source>
</evidence>
<keyword evidence="3" id="KW-0862">Zinc</keyword>
<feature type="compositionally biased region" description="Polar residues" evidence="5">
    <location>
        <begin position="1"/>
        <end position="13"/>
    </location>
</feature>
<proteinExistence type="predicted"/>
<dbReference type="PANTHER" id="PTHR10782">
    <property type="entry name" value="ZINC FINGER MIZ DOMAIN-CONTAINING PROTEIN"/>
    <property type="match status" value="1"/>
</dbReference>
<comment type="caution">
    <text evidence="7">The sequence shown here is derived from an EMBL/GenBank/DDBJ whole genome shotgun (WGS) entry which is preliminary data.</text>
</comment>
<keyword evidence="2 4" id="KW-0863">Zinc-finger</keyword>
<feature type="domain" description="SP-RING-type" evidence="6">
    <location>
        <begin position="97"/>
        <end position="182"/>
    </location>
</feature>
<dbReference type="Gene3D" id="3.30.40.10">
    <property type="entry name" value="Zinc/RING finger domain, C3HC4 (zinc finger)"/>
    <property type="match status" value="1"/>
</dbReference>
<evidence type="ECO:0000256" key="5">
    <source>
        <dbReference type="SAM" id="MobiDB-lite"/>
    </source>
</evidence>
<evidence type="ECO:0000313" key="7">
    <source>
        <dbReference type="EMBL" id="KAA6395193.1"/>
    </source>
</evidence>
<feature type="region of interest" description="Disordered" evidence="5">
    <location>
        <begin position="1"/>
        <end position="37"/>
    </location>
</feature>
<gene>
    <name evidence="7" type="ORF">EZS28_009282</name>
</gene>
<dbReference type="OrthoDB" id="27975at2759"/>
<evidence type="ECO:0000256" key="2">
    <source>
        <dbReference type="ARBA" id="ARBA00022771"/>
    </source>
</evidence>
<feature type="region of interest" description="Disordered" evidence="5">
    <location>
        <begin position="248"/>
        <end position="286"/>
    </location>
</feature>
<name>A0A5J4WK53_9EUKA</name>
<keyword evidence="1" id="KW-0479">Metal-binding</keyword>
<evidence type="ECO:0000256" key="4">
    <source>
        <dbReference type="PROSITE-ProRule" id="PRU00452"/>
    </source>
</evidence>
<feature type="compositionally biased region" description="Polar residues" evidence="5">
    <location>
        <begin position="267"/>
        <end position="276"/>
    </location>
</feature>